<reference evidence="10 11" key="1">
    <citation type="submission" date="2023-10" db="EMBL/GenBank/DDBJ databases">
        <title>Roseovarius strain S88 nov., isolated from a marine algae.</title>
        <authorList>
            <person name="Lee M.W."/>
            <person name="Lee J.K."/>
            <person name="Kim J.M."/>
            <person name="Choi D.G."/>
            <person name="Baek J.H."/>
            <person name="Bayburt H."/>
            <person name="Jung J.J."/>
            <person name="Han D.M."/>
            <person name="Jeon C.O."/>
        </authorList>
    </citation>
    <scope>NUCLEOTIDE SEQUENCE [LARGE SCALE GENOMIC DNA]</scope>
    <source>
        <strain evidence="10 11">S88</strain>
        <plasmid evidence="10 11">unnamed</plasmid>
    </source>
</reference>
<evidence type="ECO:0000256" key="5">
    <source>
        <dbReference type="ARBA" id="ARBA00022723"/>
    </source>
</evidence>
<proteinExistence type="predicted"/>
<keyword evidence="11" id="KW-1185">Reference proteome</keyword>
<dbReference type="EMBL" id="CP146070">
    <property type="protein sequence ID" value="WWR48469.1"/>
    <property type="molecule type" value="Genomic_DNA"/>
</dbReference>
<keyword evidence="6" id="KW-0249">Electron transport</keyword>
<gene>
    <name evidence="10" type="ORF">RZ517_17990</name>
</gene>
<comment type="cofactor">
    <cofactor evidence="1">
        <name>heme c</name>
        <dbReference type="ChEBI" id="CHEBI:61717"/>
    </cofactor>
</comment>
<dbReference type="Gene3D" id="1.10.760.10">
    <property type="entry name" value="Cytochrome c-like domain"/>
    <property type="match status" value="1"/>
</dbReference>
<keyword evidence="4" id="KW-0679">Respiratory chain</keyword>
<evidence type="ECO:0000313" key="10">
    <source>
        <dbReference type="EMBL" id="WWR48469.1"/>
    </source>
</evidence>
<dbReference type="InterPro" id="IPR009056">
    <property type="entry name" value="Cyt_c-like_dom"/>
</dbReference>
<keyword evidence="7 8" id="KW-0408">Iron</keyword>
<keyword evidence="2" id="KW-0813">Transport</keyword>
<evidence type="ECO:0000256" key="3">
    <source>
        <dbReference type="ARBA" id="ARBA00022617"/>
    </source>
</evidence>
<dbReference type="Proteomes" id="UP001364156">
    <property type="component" value="Plasmid unnamed"/>
</dbReference>
<evidence type="ECO:0000256" key="4">
    <source>
        <dbReference type="ARBA" id="ARBA00022660"/>
    </source>
</evidence>
<evidence type="ECO:0000256" key="2">
    <source>
        <dbReference type="ARBA" id="ARBA00022448"/>
    </source>
</evidence>
<keyword evidence="5 8" id="KW-0479">Metal-binding</keyword>
<evidence type="ECO:0000256" key="8">
    <source>
        <dbReference type="PROSITE-ProRule" id="PRU00433"/>
    </source>
</evidence>
<organism evidence="10 11">
    <name type="scientific">Roseovarius phycicola</name>
    <dbReference type="NCBI Taxonomy" id="3080976"/>
    <lineage>
        <taxon>Bacteria</taxon>
        <taxon>Pseudomonadati</taxon>
        <taxon>Pseudomonadota</taxon>
        <taxon>Alphaproteobacteria</taxon>
        <taxon>Rhodobacterales</taxon>
        <taxon>Roseobacteraceae</taxon>
        <taxon>Roseovarius</taxon>
    </lineage>
</organism>
<keyword evidence="10" id="KW-0614">Plasmid</keyword>
<dbReference type="PROSITE" id="PS51007">
    <property type="entry name" value="CYTC"/>
    <property type="match status" value="1"/>
</dbReference>
<protein>
    <submittedName>
        <fullName evidence="10">Cytochrome c</fullName>
    </submittedName>
</protein>
<dbReference type="PANTHER" id="PTHR35008">
    <property type="entry name" value="BLL4482 PROTEIN-RELATED"/>
    <property type="match status" value="1"/>
</dbReference>
<dbReference type="SUPFAM" id="SSF46626">
    <property type="entry name" value="Cytochrome c"/>
    <property type="match status" value="1"/>
</dbReference>
<geneLocation type="plasmid" evidence="10 11">
    <name>unnamed</name>
</geneLocation>
<dbReference type="InterPro" id="IPR008168">
    <property type="entry name" value="Cyt_C_IC"/>
</dbReference>
<dbReference type="InterPro" id="IPR036909">
    <property type="entry name" value="Cyt_c-like_dom_sf"/>
</dbReference>
<dbReference type="Pfam" id="PF00034">
    <property type="entry name" value="Cytochrom_C"/>
    <property type="match status" value="1"/>
</dbReference>
<dbReference type="PRINTS" id="PR00605">
    <property type="entry name" value="CYTCHROMECIC"/>
</dbReference>
<name>A0ABZ2HNV9_9RHOB</name>
<keyword evidence="3 8" id="KW-0349">Heme</keyword>
<feature type="domain" description="Cytochrome c" evidence="9">
    <location>
        <begin position="39"/>
        <end position="140"/>
    </location>
</feature>
<dbReference type="PANTHER" id="PTHR35008:SF4">
    <property type="entry name" value="BLL4482 PROTEIN"/>
    <property type="match status" value="1"/>
</dbReference>
<dbReference type="RefSeq" id="WP_338551270.1">
    <property type="nucleotide sequence ID" value="NZ_CP146070.1"/>
</dbReference>
<sequence length="158" mass="16829">MRAMAAILGIGVLAALGAAAYVWTGSVGDVQSGVMPENVDLVAGKALYAETCAACHGANLEGQDNWRSPGADGRLPAPPHDETGHTWHHEDQVLFNYTRLGGREVMAAQGMEFDSGMPGFGDQLSDQEIWNVLGYIKSTWPEEIQDMQAARTNGAAVN</sequence>
<evidence type="ECO:0000259" key="9">
    <source>
        <dbReference type="PROSITE" id="PS51007"/>
    </source>
</evidence>
<accession>A0ABZ2HNV9</accession>
<evidence type="ECO:0000313" key="11">
    <source>
        <dbReference type="Proteomes" id="UP001364156"/>
    </source>
</evidence>
<dbReference type="InterPro" id="IPR051459">
    <property type="entry name" value="Cytochrome_c-type_DH"/>
</dbReference>
<evidence type="ECO:0000256" key="7">
    <source>
        <dbReference type="ARBA" id="ARBA00023004"/>
    </source>
</evidence>
<evidence type="ECO:0000256" key="1">
    <source>
        <dbReference type="ARBA" id="ARBA00001926"/>
    </source>
</evidence>
<evidence type="ECO:0000256" key="6">
    <source>
        <dbReference type="ARBA" id="ARBA00022982"/>
    </source>
</evidence>